<dbReference type="Gene3D" id="1.10.287.130">
    <property type="match status" value="1"/>
</dbReference>
<keyword evidence="10" id="KW-0902">Two-component regulatory system</keyword>
<comment type="catalytic activity">
    <reaction evidence="1">
        <text>ATP + protein L-histidine = ADP + protein N-phospho-L-histidine.</text>
        <dbReference type="EC" id="2.7.13.3"/>
    </reaction>
</comment>
<keyword evidence="11" id="KW-0472">Membrane</keyword>
<dbReference type="CDD" id="cd00082">
    <property type="entry name" value="HisKA"/>
    <property type="match status" value="1"/>
</dbReference>
<dbReference type="STRING" id="879305.HMPREF9290_0330"/>
<dbReference type="InterPro" id="IPR005467">
    <property type="entry name" value="His_kinase_dom"/>
</dbReference>
<dbReference type="GO" id="GO:0005524">
    <property type="term" value="F:ATP binding"/>
    <property type="evidence" value="ECO:0007669"/>
    <property type="project" value="UniProtKB-KW"/>
</dbReference>
<evidence type="ECO:0000256" key="7">
    <source>
        <dbReference type="ARBA" id="ARBA00022741"/>
    </source>
</evidence>
<keyword evidence="8 13" id="KW-0418">Kinase</keyword>
<dbReference type="RefSeq" id="WP_004835735.1">
    <property type="nucleotide sequence ID" value="NZ_AEXM01000035.1"/>
</dbReference>
<protein>
    <recommendedName>
        <fullName evidence="3">histidine kinase</fullName>
        <ecNumber evidence="3">2.7.13.3</ecNumber>
    </recommendedName>
</protein>
<keyword evidence="4" id="KW-1003">Cell membrane</keyword>
<keyword evidence="14" id="KW-1185">Reference proteome</keyword>
<dbReference type="Proteomes" id="UP000005286">
    <property type="component" value="Unassembled WGS sequence"/>
</dbReference>
<dbReference type="InterPro" id="IPR003661">
    <property type="entry name" value="HisK_dim/P_dom"/>
</dbReference>
<dbReference type="Gene3D" id="3.30.565.10">
    <property type="entry name" value="Histidine kinase-like ATPase, C-terminal domain"/>
    <property type="match status" value="1"/>
</dbReference>
<keyword evidence="7" id="KW-0547">Nucleotide-binding</keyword>
<evidence type="ECO:0000256" key="4">
    <source>
        <dbReference type="ARBA" id="ARBA00022475"/>
    </source>
</evidence>
<dbReference type="SUPFAM" id="SSF47384">
    <property type="entry name" value="Homodimeric domain of signal transducing histidine kinase"/>
    <property type="match status" value="1"/>
</dbReference>
<feature type="domain" description="Histidine kinase" evidence="12">
    <location>
        <begin position="130"/>
        <end position="343"/>
    </location>
</feature>
<evidence type="ECO:0000256" key="8">
    <source>
        <dbReference type="ARBA" id="ARBA00022777"/>
    </source>
</evidence>
<keyword evidence="11" id="KW-1133">Transmembrane helix</keyword>
<proteinExistence type="predicted"/>
<evidence type="ECO:0000256" key="10">
    <source>
        <dbReference type="ARBA" id="ARBA00023012"/>
    </source>
</evidence>
<dbReference type="GO" id="GO:0000155">
    <property type="term" value="F:phosphorelay sensor kinase activity"/>
    <property type="evidence" value="ECO:0007669"/>
    <property type="project" value="InterPro"/>
</dbReference>
<keyword evidence="11" id="KW-0812">Transmembrane</keyword>
<dbReference type="SMART" id="SM00387">
    <property type="entry name" value="HATPase_c"/>
    <property type="match status" value="1"/>
</dbReference>
<dbReference type="AlphaFoldDB" id="F0GXT5"/>
<keyword evidence="9" id="KW-0067">ATP-binding</keyword>
<keyword evidence="5" id="KW-0597">Phosphoprotein</keyword>
<dbReference type="EC" id="2.7.13.3" evidence="3"/>
<organism evidence="13 14">
    <name type="scientific">Anaerococcus prevotii ACS-065-V-Col13</name>
    <dbReference type="NCBI Taxonomy" id="879305"/>
    <lineage>
        <taxon>Bacteria</taxon>
        <taxon>Bacillati</taxon>
        <taxon>Bacillota</taxon>
        <taxon>Tissierellia</taxon>
        <taxon>Tissierellales</taxon>
        <taxon>Peptoniphilaceae</taxon>
        <taxon>Anaerococcus</taxon>
    </lineage>
</organism>
<dbReference type="EMBL" id="AEXM01000035">
    <property type="protein sequence ID" value="EGC81376.1"/>
    <property type="molecule type" value="Genomic_DNA"/>
</dbReference>
<evidence type="ECO:0000256" key="9">
    <source>
        <dbReference type="ARBA" id="ARBA00022840"/>
    </source>
</evidence>
<dbReference type="PRINTS" id="PR00344">
    <property type="entry name" value="BCTRLSENSOR"/>
</dbReference>
<dbReference type="PANTHER" id="PTHR44936:SF10">
    <property type="entry name" value="SENSOR PROTEIN RSTB"/>
    <property type="match status" value="1"/>
</dbReference>
<evidence type="ECO:0000256" key="3">
    <source>
        <dbReference type="ARBA" id="ARBA00012438"/>
    </source>
</evidence>
<dbReference type="Pfam" id="PF00512">
    <property type="entry name" value="HisKA"/>
    <property type="match status" value="1"/>
</dbReference>
<feature type="transmembrane region" description="Helical" evidence="11">
    <location>
        <begin position="54"/>
        <end position="71"/>
    </location>
</feature>
<dbReference type="SUPFAM" id="SSF55874">
    <property type="entry name" value="ATPase domain of HSP90 chaperone/DNA topoisomerase II/histidine kinase"/>
    <property type="match status" value="1"/>
</dbReference>
<evidence type="ECO:0000313" key="13">
    <source>
        <dbReference type="EMBL" id="EGC81376.1"/>
    </source>
</evidence>
<evidence type="ECO:0000256" key="2">
    <source>
        <dbReference type="ARBA" id="ARBA00004651"/>
    </source>
</evidence>
<comment type="caution">
    <text evidence="13">The sequence shown here is derived from an EMBL/GenBank/DDBJ whole genome shotgun (WGS) entry which is preliminary data.</text>
</comment>
<evidence type="ECO:0000256" key="11">
    <source>
        <dbReference type="SAM" id="Phobius"/>
    </source>
</evidence>
<gene>
    <name evidence="13" type="ORF">HMPREF9290_0330</name>
</gene>
<dbReference type="InterPro" id="IPR050980">
    <property type="entry name" value="2C_sensor_his_kinase"/>
</dbReference>
<dbReference type="PROSITE" id="PS50109">
    <property type="entry name" value="HIS_KIN"/>
    <property type="match status" value="1"/>
</dbReference>
<name>F0GXT5_9FIRM</name>
<evidence type="ECO:0000256" key="1">
    <source>
        <dbReference type="ARBA" id="ARBA00000085"/>
    </source>
</evidence>
<dbReference type="GO" id="GO:0005886">
    <property type="term" value="C:plasma membrane"/>
    <property type="evidence" value="ECO:0007669"/>
    <property type="project" value="UniProtKB-SubCell"/>
</dbReference>
<dbReference type="InterPro" id="IPR004358">
    <property type="entry name" value="Sig_transdc_His_kin-like_C"/>
</dbReference>
<dbReference type="InterPro" id="IPR003594">
    <property type="entry name" value="HATPase_dom"/>
</dbReference>
<dbReference type="eggNOG" id="COG2205">
    <property type="taxonomic scope" value="Bacteria"/>
</dbReference>
<dbReference type="InterPro" id="IPR036097">
    <property type="entry name" value="HisK_dim/P_sf"/>
</dbReference>
<dbReference type="Pfam" id="PF02518">
    <property type="entry name" value="HATPase_c"/>
    <property type="match status" value="1"/>
</dbReference>
<dbReference type="InterPro" id="IPR036890">
    <property type="entry name" value="HATPase_C_sf"/>
</dbReference>
<comment type="subcellular location">
    <subcellularLocation>
        <location evidence="2">Cell membrane</location>
        <topology evidence="2">Multi-pass membrane protein</topology>
    </subcellularLocation>
</comment>
<sequence>MERRLKELIISELMDSIVKFSLAFFISFIGLKLLQEFERSAKIILTSLKPQTDIMVGLSLIYLVYFGYIFYKNIDSYIFNEVDKLIRSINENSYDGEYKTYEFKKISDSLNNKTQEIIRKDKDLVKGISYISHDMKTPLTVINTNVSLIKKSNEKISDKNLIRMDRIFEESEKISIYIDKIMKIAKSQLEENKIRKIKLGDIVKSLEKNIIIYSDMLEEEIEISKQIENNKKVIYANTPNINECLIHLLNNAYEHRKDKIKVEIKANDRLEIAVIDDGFGFDEDILSESTDLFVTSNVARTLGKGYGIGLYYVKTYLEKISGELELINKNQGATVKMIIPMEDSND</sequence>
<evidence type="ECO:0000256" key="5">
    <source>
        <dbReference type="ARBA" id="ARBA00022553"/>
    </source>
</evidence>
<keyword evidence="6" id="KW-0808">Transferase</keyword>
<dbReference type="PATRIC" id="fig|879305.3.peg.1617"/>
<evidence type="ECO:0000259" key="12">
    <source>
        <dbReference type="PROSITE" id="PS50109"/>
    </source>
</evidence>
<evidence type="ECO:0000313" key="14">
    <source>
        <dbReference type="Proteomes" id="UP000005286"/>
    </source>
</evidence>
<evidence type="ECO:0000256" key="6">
    <source>
        <dbReference type="ARBA" id="ARBA00022679"/>
    </source>
</evidence>
<dbReference type="PANTHER" id="PTHR44936">
    <property type="entry name" value="SENSOR PROTEIN CREC"/>
    <property type="match status" value="1"/>
</dbReference>
<reference evidence="13 14" key="1">
    <citation type="submission" date="2011-01" db="EMBL/GenBank/DDBJ databases">
        <authorList>
            <person name="Durkin A.S."/>
            <person name="Madupu R."/>
            <person name="Torralba M."/>
            <person name="Gillis M."/>
            <person name="Methe B."/>
            <person name="Sutton G."/>
            <person name="Nelson K.E."/>
        </authorList>
    </citation>
    <scope>NUCLEOTIDE SEQUENCE [LARGE SCALE GENOMIC DNA]</scope>
    <source>
        <strain evidence="13 14">ACS-065-V-Col13</strain>
    </source>
</reference>
<accession>F0GXT5</accession>